<evidence type="ECO:0000313" key="2">
    <source>
        <dbReference type="EMBL" id="RLP73435.1"/>
    </source>
</evidence>
<feature type="transmembrane region" description="Helical" evidence="1">
    <location>
        <begin position="334"/>
        <end position="354"/>
    </location>
</feature>
<evidence type="ECO:0008006" key="4">
    <source>
        <dbReference type="Google" id="ProtNLM"/>
    </source>
</evidence>
<feature type="transmembrane region" description="Helical" evidence="1">
    <location>
        <begin position="300"/>
        <end position="322"/>
    </location>
</feature>
<sequence length="387" mass="41408">MSESKIAARHAIYNALSTVAIQGIAIVTLSPADYGQFSLFYLVFALASSVIYSVVSEAWARNSRLGRPLAPWRRYCTSLTLVALLTLPVSAAFFVFGIPILLTAAFAGSVAISSFRVGARYYSSANARHRFVGGGDLAGAIAMILGFALFQAFLPALDSVALAWLVSSFCAVLLGERPRFEWSFGLRKWVSAHRASIRSLLADSVMLDAGSIGVPLLLAPLLGVANFGVYRSISSAALPVRLALNPLRPLLARMPLEFFAAARIFWAVLTGAIALGLATYLGLWLITAQGWFSTSVLSDLAAYALPTSIFVGTNLIGMFYYLVSRTHLPGRRLLQYRATQLLGAIVLPIAGYLVGGLTGAIWGFTLISVLLGSVIVSFVMKESHSSA</sequence>
<feature type="transmembrane region" description="Helical" evidence="1">
    <location>
        <begin position="360"/>
        <end position="380"/>
    </location>
</feature>
<keyword evidence="1" id="KW-1133">Transmembrane helix</keyword>
<proteinExistence type="predicted"/>
<protein>
    <recommendedName>
        <fullName evidence="4">Polysaccharide biosynthesis protein</fullName>
    </recommendedName>
</protein>
<gene>
    <name evidence="2" type="ORF">D9V29_01745</name>
</gene>
<feature type="transmembrane region" description="Helical" evidence="1">
    <location>
        <begin position="264"/>
        <end position="288"/>
    </location>
</feature>
<name>A0A3L7A0F3_9MICO</name>
<evidence type="ECO:0000313" key="3">
    <source>
        <dbReference type="Proteomes" id="UP000270299"/>
    </source>
</evidence>
<dbReference type="AlphaFoldDB" id="A0A3L7A0F3"/>
<organism evidence="2 3">
    <name type="scientific">Mycetocola manganoxydans</name>
    <dbReference type="NCBI Taxonomy" id="699879"/>
    <lineage>
        <taxon>Bacteria</taxon>
        <taxon>Bacillati</taxon>
        <taxon>Actinomycetota</taxon>
        <taxon>Actinomycetes</taxon>
        <taxon>Micrococcales</taxon>
        <taxon>Microbacteriaceae</taxon>
        <taxon>Mycetocola</taxon>
    </lineage>
</organism>
<accession>A0A3L7A0F3</accession>
<feature type="transmembrane region" description="Helical" evidence="1">
    <location>
        <begin position="195"/>
        <end position="218"/>
    </location>
</feature>
<feature type="transmembrane region" description="Helical" evidence="1">
    <location>
        <begin position="38"/>
        <end position="55"/>
    </location>
</feature>
<reference evidence="2 3" key="1">
    <citation type="submission" date="2018-10" db="EMBL/GenBank/DDBJ databases">
        <authorList>
            <person name="Li J."/>
        </authorList>
    </citation>
    <scope>NUCLEOTIDE SEQUENCE [LARGE SCALE GENOMIC DNA]</scope>
    <source>
        <strain evidence="2 3">CCTCC AB209002</strain>
    </source>
</reference>
<keyword evidence="1" id="KW-0812">Transmembrane</keyword>
<dbReference type="EMBL" id="RCUV01000002">
    <property type="protein sequence ID" value="RLP73435.1"/>
    <property type="molecule type" value="Genomic_DNA"/>
</dbReference>
<evidence type="ECO:0000256" key="1">
    <source>
        <dbReference type="SAM" id="Phobius"/>
    </source>
</evidence>
<feature type="transmembrane region" description="Helical" evidence="1">
    <location>
        <begin position="12"/>
        <end position="32"/>
    </location>
</feature>
<comment type="caution">
    <text evidence="2">The sequence shown here is derived from an EMBL/GenBank/DDBJ whole genome shotgun (WGS) entry which is preliminary data.</text>
</comment>
<feature type="transmembrane region" description="Helical" evidence="1">
    <location>
        <begin position="100"/>
        <end position="119"/>
    </location>
</feature>
<dbReference type="OrthoDB" id="4975843at2"/>
<feature type="transmembrane region" description="Helical" evidence="1">
    <location>
        <begin position="75"/>
        <end position="94"/>
    </location>
</feature>
<dbReference type="Proteomes" id="UP000270299">
    <property type="component" value="Unassembled WGS sequence"/>
</dbReference>
<keyword evidence="1" id="KW-0472">Membrane</keyword>
<feature type="transmembrane region" description="Helical" evidence="1">
    <location>
        <begin position="131"/>
        <end position="150"/>
    </location>
</feature>
<dbReference type="RefSeq" id="WP_147436207.1">
    <property type="nucleotide sequence ID" value="NZ_BMXM01000002.1"/>
</dbReference>
<keyword evidence="3" id="KW-1185">Reference proteome</keyword>